<reference evidence="7 8" key="1">
    <citation type="journal article" date="2015" name="Genome Announc.">
        <title>Draft Genome Sequence and Gene Annotation of the Entomopathogenic Fungus Verticillium hemipterigenum.</title>
        <authorList>
            <person name="Horn F."/>
            <person name="Habel A."/>
            <person name="Scharf D.H."/>
            <person name="Dworschak J."/>
            <person name="Brakhage A.A."/>
            <person name="Guthke R."/>
            <person name="Hertweck C."/>
            <person name="Linde J."/>
        </authorList>
    </citation>
    <scope>NUCLEOTIDE SEQUENCE [LARGE SCALE GENOMIC DNA]</scope>
</reference>
<dbReference type="Gene3D" id="2.102.10.10">
    <property type="entry name" value="Rieske [2Fe-2S] iron-sulphur domain"/>
    <property type="match status" value="1"/>
</dbReference>
<feature type="domain" description="Rieske" evidence="6">
    <location>
        <begin position="84"/>
        <end position="161"/>
    </location>
</feature>
<dbReference type="PANTHER" id="PTHR21496">
    <property type="entry name" value="FERREDOXIN-RELATED"/>
    <property type="match status" value="1"/>
</dbReference>
<sequence length="195" mass="21534">MFLFSSGPTVQADATWFAAGLTSTFPETQDHAATLAQHRRCEALAAFKPGCKVFHVPREDPSLATEVDMTDTDFEAAEASSELKDQVLVFQYRGKFHAVDHICPHSSYPLSQGTPFDIEDFGVVLSSGLSCPKHGWSFDLFTGNADRATYKLTIWEVNLRAPDEGTPPRNVQRGTAVPVAGEDMMVWVRKKQRIG</sequence>
<evidence type="ECO:0000256" key="1">
    <source>
        <dbReference type="ARBA" id="ARBA00022714"/>
    </source>
</evidence>
<accession>A0A0A1SXT2</accession>
<dbReference type="HOGENOM" id="CLU_079949_0_0_1"/>
<dbReference type="SUPFAM" id="SSF50022">
    <property type="entry name" value="ISP domain"/>
    <property type="match status" value="1"/>
</dbReference>
<keyword evidence="8" id="KW-1185">Reference proteome</keyword>
<dbReference type="GO" id="GO:0046872">
    <property type="term" value="F:metal ion binding"/>
    <property type="evidence" value="ECO:0007669"/>
    <property type="project" value="UniProtKB-KW"/>
</dbReference>
<evidence type="ECO:0000256" key="5">
    <source>
        <dbReference type="ARBA" id="ARBA00034078"/>
    </source>
</evidence>
<dbReference type="PANTHER" id="PTHR21496:SF0">
    <property type="entry name" value="RIESKE DOMAIN-CONTAINING PROTEIN"/>
    <property type="match status" value="1"/>
</dbReference>
<evidence type="ECO:0000256" key="2">
    <source>
        <dbReference type="ARBA" id="ARBA00022723"/>
    </source>
</evidence>
<dbReference type="Pfam" id="PF00355">
    <property type="entry name" value="Rieske"/>
    <property type="match status" value="1"/>
</dbReference>
<dbReference type="EMBL" id="CDHN01000002">
    <property type="protein sequence ID" value="CEJ89546.1"/>
    <property type="molecule type" value="Genomic_DNA"/>
</dbReference>
<name>A0A0A1SXT2_9HYPO</name>
<evidence type="ECO:0000256" key="4">
    <source>
        <dbReference type="ARBA" id="ARBA00023014"/>
    </source>
</evidence>
<keyword evidence="2" id="KW-0479">Metal-binding</keyword>
<dbReference type="OrthoDB" id="426882at2759"/>
<keyword evidence="1" id="KW-0001">2Fe-2S</keyword>
<dbReference type="InterPro" id="IPR017941">
    <property type="entry name" value="Rieske_2Fe-2S"/>
</dbReference>
<dbReference type="CDD" id="cd03467">
    <property type="entry name" value="Rieske"/>
    <property type="match status" value="1"/>
</dbReference>
<comment type="cofactor">
    <cofactor evidence="5">
        <name>[2Fe-2S] cluster</name>
        <dbReference type="ChEBI" id="CHEBI:190135"/>
    </cofactor>
</comment>
<evidence type="ECO:0000259" key="6">
    <source>
        <dbReference type="PROSITE" id="PS51296"/>
    </source>
</evidence>
<evidence type="ECO:0000313" key="8">
    <source>
        <dbReference type="Proteomes" id="UP000039046"/>
    </source>
</evidence>
<keyword evidence="4" id="KW-0411">Iron-sulfur</keyword>
<evidence type="ECO:0000313" key="7">
    <source>
        <dbReference type="EMBL" id="CEJ89546.1"/>
    </source>
</evidence>
<gene>
    <name evidence="7" type="ORF">VHEMI05387</name>
</gene>
<dbReference type="GO" id="GO:0051537">
    <property type="term" value="F:2 iron, 2 sulfur cluster binding"/>
    <property type="evidence" value="ECO:0007669"/>
    <property type="project" value="UniProtKB-KW"/>
</dbReference>
<organism evidence="7 8">
    <name type="scientific">[Torrubiella] hemipterigena</name>
    <dbReference type="NCBI Taxonomy" id="1531966"/>
    <lineage>
        <taxon>Eukaryota</taxon>
        <taxon>Fungi</taxon>
        <taxon>Dikarya</taxon>
        <taxon>Ascomycota</taxon>
        <taxon>Pezizomycotina</taxon>
        <taxon>Sordariomycetes</taxon>
        <taxon>Hypocreomycetidae</taxon>
        <taxon>Hypocreales</taxon>
        <taxon>Clavicipitaceae</taxon>
        <taxon>Clavicipitaceae incertae sedis</taxon>
        <taxon>'Torrubiella' clade</taxon>
    </lineage>
</organism>
<protein>
    <recommendedName>
        <fullName evidence="6">Rieske domain-containing protein</fullName>
    </recommendedName>
</protein>
<dbReference type="Proteomes" id="UP000039046">
    <property type="component" value="Unassembled WGS sequence"/>
</dbReference>
<dbReference type="STRING" id="1531966.A0A0A1SXT2"/>
<proteinExistence type="predicted"/>
<dbReference type="AlphaFoldDB" id="A0A0A1SXT2"/>
<dbReference type="PROSITE" id="PS51296">
    <property type="entry name" value="RIESKE"/>
    <property type="match status" value="1"/>
</dbReference>
<dbReference type="InterPro" id="IPR036922">
    <property type="entry name" value="Rieske_2Fe-2S_sf"/>
</dbReference>
<evidence type="ECO:0000256" key="3">
    <source>
        <dbReference type="ARBA" id="ARBA00023004"/>
    </source>
</evidence>
<keyword evidence="3" id="KW-0408">Iron</keyword>